<comment type="caution">
    <text evidence="1">The sequence shown here is derived from an EMBL/GenBank/DDBJ whole genome shotgun (WGS) entry which is preliminary data.</text>
</comment>
<accession>A0A5B7FJ72</accession>
<reference evidence="1 2" key="1">
    <citation type="submission" date="2019-05" db="EMBL/GenBank/DDBJ databases">
        <title>Another draft genome of Portunus trituberculatus and its Hox gene families provides insights of decapod evolution.</title>
        <authorList>
            <person name="Jeong J.-H."/>
            <person name="Song I."/>
            <person name="Kim S."/>
            <person name="Choi T."/>
            <person name="Kim D."/>
            <person name="Ryu S."/>
            <person name="Kim W."/>
        </authorList>
    </citation>
    <scope>NUCLEOTIDE SEQUENCE [LARGE SCALE GENOMIC DNA]</scope>
    <source>
        <tissue evidence="1">Muscle</tissue>
    </source>
</reference>
<protein>
    <submittedName>
        <fullName evidence="1">Uncharacterized protein</fullName>
    </submittedName>
</protein>
<evidence type="ECO:0000313" key="2">
    <source>
        <dbReference type="Proteomes" id="UP000324222"/>
    </source>
</evidence>
<gene>
    <name evidence="1" type="ORF">E2C01_038901</name>
</gene>
<proteinExistence type="predicted"/>
<sequence>MKGRWCFRGQSGVWGDARPRKASVAPSDSAASYIKQYFFSLGGGVGGAVGWAVGWAVRAAWPGRTDIPARLTPARPVSLTLTPLAPLLAPPGLDEATLWRWFSELHLVSLRLLRKTLVETRYFELPVCPTYSAVPAPIAANTHIFQHPLLPKPTIPKSHPKAPLLPTPNRPTRH</sequence>
<organism evidence="1 2">
    <name type="scientific">Portunus trituberculatus</name>
    <name type="common">Swimming crab</name>
    <name type="synonym">Neptunus trituberculatus</name>
    <dbReference type="NCBI Taxonomy" id="210409"/>
    <lineage>
        <taxon>Eukaryota</taxon>
        <taxon>Metazoa</taxon>
        <taxon>Ecdysozoa</taxon>
        <taxon>Arthropoda</taxon>
        <taxon>Crustacea</taxon>
        <taxon>Multicrustacea</taxon>
        <taxon>Malacostraca</taxon>
        <taxon>Eumalacostraca</taxon>
        <taxon>Eucarida</taxon>
        <taxon>Decapoda</taxon>
        <taxon>Pleocyemata</taxon>
        <taxon>Brachyura</taxon>
        <taxon>Eubrachyura</taxon>
        <taxon>Portunoidea</taxon>
        <taxon>Portunidae</taxon>
        <taxon>Portuninae</taxon>
        <taxon>Portunus</taxon>
    </lineage>
</organism>
<dbReference type="EMBL" id="VSRR010006626">
    <property type="protein sequence ID" value="MPC45209.1"/>
    <property type="molecule type" value="Genomic_DNA"/>
</dbReference>
<dbReference type="AlphaFoldDB" id="A0A5B7FJ72"/>
<dbReference type="Proteomes" id="UP000324222">
    <property type="component" value="Unassembled WGS sequence"/>
</dbReference>
<keyword evidence="2" id="KW-1185">Reference proteome</keyword>
<name>A0A5B7FJ72_PORTR</name>
<evidence type="ECO:0000313" key="1">
    <source>
        <dbReference type="EMBL" id="MPC45209.1"/>
    </source>
</evidence>